<dbReference type="OrthoDB" id="7540161at2"/>
<evidence type="ECO:0000313" key="3">
    <source>
        <dbReference type="Proteomes" id="UP000199601"/>
    </source>
</evidence>
<evidence type="ECO:0000313" key="2">
    <source>
        <dbReference type="EMBL" id="CQD20513.1"/>
    </source>
</evidence>
<dbReference type="AlphaFoldDB" id="A0A0U1DR72"/>
<sequence>MSTTSPAPVYDHLLRLTDRRGTLVHARLAEPLPQHGYCTDDVARVLVVATRDHGPDRILNGLAGIALRFLNDAQALTGACRNRMDGKGSWVDEPALEDAWGRCIWGLGTAAAHSNVGWARQSAIMQFERAAQERSVLPRAMAFAALGAAELLVFDPTNRAARALLTDYASSVPAPNKDLGWPWPEPRLTCANAVVPEAMIAAGAALADATLRQRGLELLAWLVAFETADGHLSPTPAGGRGAEDTRPGFDQRPAEVSTLADACARAAAVDTDPIWPASIEAAAAWFMGDNDAGEPMWDPDTGGGYDGLRSDGVDNNQGAEATLAVISTLQHARRLLLCRNDFEWGCARNT</sequence>
<dbReference type="STRING" id="761804.BN000_04935"/>
<name>A0A0U1DR72_9MYCO</name>
<keyword evidence="3" id="KW-1185">Reference proteome</keyword>
<gene>
    <name evidence="2" type="ORF">BN000_04935</name>
</gene>
<proteinExistence type="predicted"/>
<dbReference type="Proteomes" id="UP000199601">
    <property type="component" value="Unassembled WGS sequence"/>
</dbReference>
<protein>
    <submittedName>
        <fullName evidence="2">Glycosyltransferase, group I</fullName>
    </submittedName>
</protein>
<dbReference type="GO" id="GO:0016740">
    <property type="term" value="F:transferase activity"/>
    <property type="evidence" value="ECO:0007669"/>
    <property type="project" value="UniProtKB-KW"/>
</dbReference>
<feature type="region of interest" description="Disordered" evidence="1">
    <location>
        <begin position="232"/>
        <end position="251"/>
    </location>
</feature>
<keyword evidence="2" id="KW-0808">Transferase</keyword>
<feature type="compositionally biased region" description="Basic and acidic residues" evidence="1">
    <location>
        <begin position="241"/>
        <end position="251"/>
    </location>
</feature>
<evidence type="ECO:0000256" key="1">
    <source>
        <dbReference type="SAM" id="MobiDB-lite"/>
    </source>
</evidence>
<dbReference type="EMBL" id="CTEC01000002">
    <property type="protein sequence ID" value="CQD20513.1"/>
    <property type="molecule type" value="Genomic_DNA"/>
</dbReference>
<organism evidence="2 3">
    <name type="scientific">Mycobacterium europaeum</name>
    <dbReference type="NCBI Taxonomy" id="761804"/>
    <lineage>
        <taxon>Bacteria</taxon>
        <taxon>Bacillati</taxon>
        <taxon>Actinomycetota</taxon>
        <taxon>Actinomycetes</taxon>
        <taxon>Mycobacteriales</taxon>
        <taxon>Mycobacteriaceae</taxon>
        <taxon>Mycobacterium</taxon>
        <taxon>Mycobacterium simiae complex</taxon>
    </lineage>
</organism>
<accession>A0A0U1DR72</accession>
<reference evidence="3" key="1">
    <citation type="submission" date="2015-03" db="EMBL/GenBank/DDBJ databases">
        <authorList>
            <person name="Urmite Genomes"/>
        </authorList>
    </citation>
    <scope>NUCLEOTIDE SEQUENCE [LARGE SCALE GENOMIC DNA]</scope>
    <source>
        <strain evidence="3">CSUR P1344</strain>
    </source>
</reference>
<dbReference type="RefSeq" id="WP_085238804.1">
    <property type="nucleotide sequence ID" value="NZ_LQOU01000004.1"/>
</dbReference>